<dbReference type="InterPro" id="IPR002938">
    <property type="entry name" value="FAD-bd"/>
</dbReference>
<dbReference type="SUPFAM" id="SSF51905">
    <property type="entry name" value="FAD/NAD(P)-binding domain"/>
    <property type="match status" value="1"/>
</dbReference>
<protein>
    <submittedName>
        <fullName evidence="5">FAD-dependent oxidoreductase</fullName>
    </submittedName>
</protein>
<dbReference type="EMBL" id="BAABAF010000001">
    <property type="protein sequence ID" value="GAA3754453.1"/>
    <property type="molecule type" value="Genomic_DNA"/>
</dbReference>
<evidence type="ECO:0000313" key="5">
    <source>
        <dbReference type="EMBL" id="GAA3754453.1"/>
    </source>
</evidence>
<accession>A0ABP7G4P3</accession>
<evidence type="ECO:0000256" key="2">
    <source>
        <dbReference type="ARBA" id="ARBA00022630"/>
    </source>
</evidence>
<dbReference type="Gene3D" id="3.40.30.120">
    <property type="match status" value="1"/>
</dbReference>
<keyword evidence="6" id="KW-1185">Reference proteome</keyword>
<gene>
    <name evidence="5" type="ORF">GCM10022240_04320</name>
</gene>
<dbReference type="Gene3D" id="3.50.50.60">
    <property type="entry name" value="FAD/NAD(P)-binding domain"/>
    <property type="match status" value="1"/>
</dbReference>
<evidence type="ECO:0000313" key="6">
    <source>
        <dbReference type="Proteomes" id="UP001500540"/>
    </source>
</evidence>
<dbReference type="Proteomes" id="UP001500540">
    <property type="component" value="Unassembled WGS sequence"/>
</dbReference>
<sequence>MKENYDVPVLIAGGSLVGLTTSALLGDQGVTSLVVERHPGEAIHPRAALMLQRSMEIYRGMGVEDTMRERSFQQFDPDGAIMAVETVAGKDLAWYMTRVNDGVRDLSPSERIFVTQIAVEPVLRARAEELGSEVLYGTEMVDFEQDADGVTATIRNRASGDEATVRAKYLIAAEGPHSMTREKLGITRSGHGSLSKSITIYFRADVGNLMRGRNLSVIMVVNPEVQGFFRIEKPYESGFLVVHGVGDPQNPRTDLWDGLTDEKCVEWVRAALGVPDIPVEIYNVMKWEATAITADEYRNGRIFLAGDAAHEMPPYGGYGGNTGIHDAHNLAWKIAAVLSGAAGDDLLSSYETERRPVGAFTVEQGYSRFVVRAVTSRLKDGIEPVVPDDNIDLGYRYHSSAIASTGEDDAVQGSPRSWRAEPGTRAPSYDLVIDGEKKSTIDLFGHGFVLLTGSDAAAWRESGARAAEQVAMGLTTYTIDESTDPTHTFCNEYGITSTGAVLVRPDGFVVWRAVTDVDAHPDTVAQTMRAVLGLPVSDAVAA</sequence>
<reference evidence="6" key="1">
    <citation type="journal article" date="2019" name="Int. J. Syst. Evol. Microbiol.">
        <title>The Global Catalogue of Microorganisms (GCM) 10K type strain sequencing project: providing services to taxonomists for standard genome sequencing and annotation.</title>
        <authorList>
            <consortium name="The Broad Institute Genomics Platform"/>
            <consortium name="The Broad Institute Genome Sequencing Center for Infectious Disease"/>
            <person name="Wu L."/>
            <person name="Ma J."/>
        </authorList>
    </citation>
    <scope>NUCLEOTIDE SEQUENCE [LARGE SCALE GENOMIC DNA]</scope>
    <source>
        <strain evidence="6">JCM 16950</strain>
    </source>
</reference>
<dbReference type="PANTHER" id="PTHR43004">
    <property type="entry name" value="TRK SYSTEM POTASSIUM UPTAKE PROTEIN"/>
    <property type="match status" value="1"/>
</dbReference>
<keyword evidence="3" id="KW-0274">FAD</keyword>
<organism evidence="5 6">
    <name type="scientific">Microbacterium kribbense</name>
    <dbReference type="NCBI Taxonomy" id="433645"/>
    <lineage>
        <taxon>Bacteria</taxon>
        <taxon>Bacillati</taxon>
        <taxon>Actinomycetota</taxon>
        <taxon>Actinomycetes</taxon>
        <taxon>Micrococcales</taxon>
        <taxon>Microbacteriaceae</taxon>
        <taxon>Microbacterium</taxon>
    </lineage>
</organism>
<dbReference type="Gene3D" id="3.30.9.10">
    <property type="entry name" value="D-Amino Acid Oxidase, subunit A, domain 2"/>
    <property type="match status" value="1"/>
</dbReference>
<proteinExistence type="predicted"/>
<dbReference type="Pfam" id="PF01494">
    <property type="entry name" value="FAD_binding_3"/>
    <property type="match status" value="1"/>
</dbReference>
<evidence type="ECO:0000259" key="4">
    <source>
        <dbReference type="Pfam" id="PF01494"/>
    </source>
</evidence>
<dbReference type="PRINTS" id="PR00420">
    <property type="entry name" value="RNGMNOXGNASE"/>
</dbReference>
<comment type="caution">
    <text evidence="5">The sequence shown here is derived from an EMBL/GenBank/DDBJ whole genome shotgun (WGS) entry which is preliminary data.</text>
</comment>
<keyword evidence="2" id="KW-0285">Flavoprotein</keyword>
<dbReference type="InterPro" id="IPR050641">
    <property type="entry name" value="RIFMO-like"/>
</dbReference>
<evidence type="ECO:0000256" key="1">
    <source>
        <dbReference type="ARBA" id="ARBA00001974"/>
    </source>
</evidence>
<comment type="cofactor">
    <cofactor evidence="1">
        <name>FAD</name>
        <dbReference type="ChEBI" id="CHEBI:57692"/>
    </cofactor>
</comment>
<dbReference type="PANTHER" id="PTHR43004:SF19">
    <property type="entry name" value="BINDING MONOOXYGENASE, PUTATIVE (JCVI)-RELATED"/>
    <property type="match status" value="1"/>
</dbReference>
<evidence type="ECO:0000256" key="3">
    <source>
        <dbReference type="ARBA" id="ARBA00022827"/>
    </source>
</evidence>
<feature type="domain" description="FAD-binding" evidence="4">
    <location>
        <begin position="6"/>
        <end position="363"/>
    </location>
</feature>
<dbReference type="InterPro" id="IPR036188">
    <property type="entry name" value="FAD/NAD-bd_sf"/>
</dbReference>
<dbReference type="Pfam" id="PF21274">
    <property type="entry name" value="Rng_hyd_C"/>
    <property type="match status" value="1"/>
</dbReference>
<name>A0ABP7G4P3_9MICO</name>